<protein>
    <submittedName>
        <fullName evidence="2">Uncharacterized protein</fullName>
    </submittedName>
</protein>
<feature type="transmembrane region" description="Helical" evidence="1">
    <location>
        <begin position="191"/>
        <end position="211"/>
    </location>
</feature>
<feature type="transmembrane region" description="Helical" evidence="1">
    <location>
        <begin position="20"/>
        <end position="38"/>
    </location>
</feature>
<keyword evidence="1" id="KW-0472">Membrane</keyword>
<feature type="transmembrane region" description="Helical" evidence="1">
    <location>
        <begin position="223"/>
        <end position="239"/>
    </location>
</feature>
<feature type="transmembrane region" description="Helical" evidence="1">
    <location>
        <begin position="87"/>
        <end position="111"/>
    </location>
</feature>
<comment type="caution">
    <text evidence="2">The sequence shown here is derived from an EMBL/GenBank/DDBJ whole genome shotgun (WGS) entry which is preliminary data.</text>
</comment>
<feature type="transmembrane region" description="Helical" evidence="1">
    <location>
        <begin position="150"/>
        <end position="171"/>
    </location>
</feature>
<feature type="transmembrane region" description="Helical" evidence="1">
    <location>
        <begin position="377"/>
        <end position="396"/>
    </location>
</feature>
<evidence type="ECO:0000256" key="1">
    <source>
        <dbReference type="SAM" id="Phobius"/>
    </source>
</evidence>
<accession>A0A1J5RNG0</accession>
<name>A0A1J5RNG0_9ZZZZ</name>
<feature type="transmembrane region" description="Helical" evidence="1">
    <location>
        <begin position="50"/>
        <end position="75"/>
    </location>
</feature>
<dbReference type="AlphaFoldDB" id="A0A1J5RNG0"/>
<sequence>MQPTLSFEQAPPISVPYRFFLTAPLFGIAAGLLLAWLGPAALASRWSPGAAALTHLIVVGFMLQAMCGALLQFVAVAAGANIWRSRLVAALVHPLITAGALLLATAFALGAPSLFRPAAALLAAPLGLFVGVMALALIRTPARGMTLHTLRLAVFGLLVTLTLGVTLAGTLGWPEDWPLALPFLTLVNVHVAWGLGGWALLLVIGVSYLVVPMFQLTPAYPVWLTRLLPAGLFLALLVWSLQLGRQTPPPWLAGVALAGMLLAALYAGVTLRLQSRRRRRVSDATLVFWRGAMVLLLTLSLSWLLFEALPRLGDLSRAPLWLGILALPGVFVSVITGMLYKIVPFLNWLHLQRQGDPRRPPPNMKQMIPERAMNGQMRLHFAAVALLLAAILWPSLVRPAGLAFAASSLWLEWNLVGAVRQYAHFLAIALRDRTGAAGPGRES</sequence>
<gene>
    <name evidence="2" type="ORF">GALL_206650</name>
</gene>
<feature type="transmembrane region" description="Helical" evidence="1">
    <location>
        <begin position="251"/>
        <end position="273"/>
    </location>
</feature>
<feature type="transmembrane region" description="Helical" evidence="1">
    <location>
        <begin position="285"/>
        <end position="306"/>
    </location>
</feature>
<proteinExistence type="predicted"/>
<feature type="transmembrane region" description="Helical" evidence="1">
    <location>
        <begin position="318"/>
        <end position="343"/>
    </location>
</feature>
<reference evidence="2" key="1">
    <citation type="submission" date="2016-10" db="EMBL/GenBank/DDBJ databases">
        <title>Sequence of Gallionella enrichment culture.</title>
        <authorList>
            <person name="Poehlein A."/>
            <person name="Muehling M."/>
            <person name="Daniel R."/>
        </authorList>
    </citation>
    <scope>NUCLEOTIDE SEQUENCE</scope>
</reference>
<keyword evidence="1" id="KW-1133">Transmembrane helix</keyword>
<dbReference type="EMBL" id="MLJW01000135">
    <property type="protein sequence ID" value="OIQ97265.1"/>
    <property type="molecule type" value="Genomic_DNA"/>
</dbReference>
<organism evidence="2">
    <name type="scientific">mine drainage metagenome</name>
    <dbReference type="NCBI Taxonomy" id="410659"/>
    <lineage>
        <taxon>unclassified sequences</taxon>
        <taxon>metagenomes</taxon>
        <taxon>ecological metagenomes</taxon>
    </lineage>
</organism>
<feature type="transmembrane region" description="Helical" evidence="1">
    <location>
        <begin position="117"/>
        <end position="138"/>
    </location>
</feature>
<evidence type="ECO:0000313" key="2">
    <source>
        <dbReference type="EMBL" id="OIQ97265.1"/>
    </source>
</evidence>
<keyword evidence="1" id="KW-0812">Transmembrane</keyword>